<accession>A0A6J7QRU3</accession>
<name>A0A6J7QRU3_9ZZZZ</name>
<dbReference type="EMBL" id="CAFBPN010000034">
    <property type="protein sequence ID" value="CAB5019671.1"/>
    <property type="molecule type" value="Genomic_DNA"/>
</dbReference>
<protein>
    <submittedName>
        <fullName evidence="1">Unannotated protein</fullName>
    </submittedName>
</protein>
<proteinExistence type="predicted"/>
<sequence length="70" mass="7629">MENDDLTALLASAQQLLHVLVSTMEGAAETLQNINSAAVRINSLLDEIEEPLRTVLPILAQTAQQFRPNS</sequence>
<dbReference type="AlphaFoldDB" id="A0A6J7QRU3"/>
<reference evidence="1" key="1">
    <citation type="submission" date="2020-05" db="EMBL/GenBank/DDBJ databases">
        <authorList>
            <person name="Chiriac C."/>
            <person name="Salcher M."/>
            <person name="Ghai R."/>
            <person name="Kavagutti S V."/>
        </authorList>
    </citation>
    <scope>NUCLEOTIDE SEQUENCE</scope>
</reference>
<organism evidence="1">
    <name type="scientific">freshwater metagenome</name>
    <dbReference type="NCBI Taxonomy" id="449393"/>
    <lineage>
        <taxon>unclassified sequences</taxon>
        <taxon>metagenomes</taxon>
        <taxon>ecological metagenomes</taxon>
    </lineage>
</organism>
<evidence type="ECO:0000313" key="1">
    <source>
        <dbReference type="EMBL" id="CAB5019671.1"/>
    </source>
</evidence>
<gene>
    <name evidence="1" type="ORF">UFOPK4098_00782</name>
</gene>